<name>A0AB34PMV8_CANAX</name>
<reference evidence="1 2" key="1">
    <citation type="submission" date="2013-12" db="EMBL/GenBank/DDBJ databases">
        <title>The Genome Sequence of Candida albicans P78048.</title>
        <authorList>
            <consortium name="The Broad Institute Genome Sequencing Platform"/>
            <consortium name="The Broad Institute Genome Sequencing Center for Infectious Disease"/>
            <person name="Cuomo C."/>
            <person name="Bennett R."/>
            <person name="Hirakawa M."/>
            <person name="Noverr M."/>
            <person name="Mitchell A."/>
            <person name="Young S.K."/>
            <person name="Zeng Q."/>
            <person name="Gargeya S."/>
            <person name="Fitzgerald M."/>
            <person name="Abouelleil A."/>
            <person name="Alvarado L."/>
            <person name="Berlin A.M."/>
            <person name="Chapman S.B."/>
            <person name="Dewar J."/>
            <person name="Goldberg J."/>
            <person name="Griggs A."/>
            <person name="Gujja S."/>
            <person name="Hansen M."/>
            <person name="Howarth C."/>
            <person name="Imamovic A."/>
            <person name="Larimer J."/>
            <person name="McCowan C."/>
            <person name="Murphy C."/>
            <person name="Pearson M."/>
            <person name="Priest M."/>
            <person name="Roberts A."/>
            <person name="Saif S."/>
            <person name="Shea T."/>
            <person name="Sykes S."/>
            <person name="Wortman J."/>
            <person name="Nusbaum C."/>
            <person name="Birren B."/>
        </authorList>
    </citation>
    <scope>NUCLEOTIDE SEQUENCE [LARGE SCALE GENOMIC DNA]</scope>
    <source>
        <strain evidence="1 2">P78048</strain>
    </source>
</reference>
<organism evidence="1 2">
    <name type="scientific">Candida albicans P78048</name>
    <dbReference type="NCBI Taxonomy" id="1094989"/>
    <lineage>
        <taxon>Eukaryota</taxon>
        <taxon>Fungi</taxon>
        <taxon>Dikarya</taxon>
        <taxon>Ascomycota</taxon>
        <taxon>Saccharomycotina</taxon>
        <taxon>Pichiomycetes</taxon>
        <taxon>Debaryomycetaceae</taxon>
        <taxon>Candida/Lodderomyces clade</taxon>
        <taxon>Candida</taxon>
    </lineage>
</organism>
<comment type="caution">
    <text evidence="1">The sequence shown here is derived from an EMBL/GenBank/DDBJ whole genome shotgun (WGS) entry which is preliminary data.</text>
</comment>
<dbReference type="Proteomes" id="UP000030161">
    <property type="component" value="Unassembled WGS sequence"/>
</dbReference>
<proteinExistence type="predicted"/>
<dbReference type="EMBL" id="AJIX01000040">
    <property type="protein sequence ID" value="KGR05210.1"/>
    <property type="molecule type" value="Genomic_DNA"/>
</dbReference>
<evidence type="ECO:0000313" key="1">
    <source>
        <dbReference type="EMBL" id="KGR05210.1"/>
    </source>
</evidence>
<dbReference type="AlphaFoldDB" id="A0AB34PMV8"/>
<accession>A0AB34PMV8</accession>
<sequence length="43" mass="5144">MPLQKQWMQCYLLLHHILSFRLHRVLPQLMALPTKRSSSLVQT</sequence>
<protein>
    <submittedName>
        <fullName evidence="1">Uncharacterized protein</fullName>
    </submittedName>
</protein>
<evidence type="ECO:0000313" key="2">
    <source>
        <dbReference type="Proteomes" id="UP000030161"/>
    </source>
</evidence>
<gene>
    <name evidence="1" type="ORF">MG3_05205</name>
</gene>